<dbReference type="Pfam" id="PF01894">
    <property type="entry name" value="YjbQ"/>
    <property type="match status" value="1"/>
</dbReference>
<dbReference type="InterPro" id="IPR035917">
    <property type="entry name" value="YjbQ-like_sf"/>
</dbReference>
<name>A0A4R9C2C5_9FIRM</name>
<comment type="caution">
    <text evidence="2">The sequence shown here is derived from an EMBL/GenBank/DDBJ whole genome shotgun (WGS) entry which is preliminary data.</text>
</comment>
<keyword evidence="3" id="KW-1185">Reference proteome</keyword>
<dbReference type="Proteomes" id="UP000297454">
    <property type="component" value="Unassembled WGS sequence"/>
</dbReference>
<evidence type="ECO:0000313" key="3">
    <source>
        <dbReference type="Proteomes" id="UP000297454"/>
    </source>
</evidence>
<dbReference type="PANTHER" id="PTHR30615">
    <property type="entry name" value="UNCHARACTERIZED PROTEIN YJBQ-RELATED"/>
    <property type="match status" value="1"/>
</dbReference>
<proteinExistence type="inferred from homology"/>
<dbReference type="RefSeq" id="WP_134711078.1">
    <property type="nucleotide sequence ID" value="NZ_CP119081.1"/>
</dbReference>
<evidence type="ECO:0000313" key="2">
    <source>
        <dbReference type="EMBL" id="TFF65803.1"/>
    </source>
</evidence>
<dbReference type="AlphaFoldDB" id="A0A4R9C2C5"/>
<dbReference type="Gene3D" id="2.60.120.460">
    <property type="entry name" value="YjbQ-like"/>
    <property type="match status" value="1"/>
</dbReference>
<organism evidence="2 3">
    <name type="scientific">Helcococcus ovis</name>
    <dbReference type="NCBI Taxonomy" id="72026"/>
    <lineage>
        <taxon>Bacteria</taxon>
        <taxon>Bacillati</taxon>
        <taxon>Bacillota</taxon>
        <taxon>Tissierellia</taxon>
        <taxon>Tissierellales</taxon>
        <taxon>Peptoniphilaceae</taxon>
        <taxon>Helcococcus</taxon>
    </lineage>
</organism>
<sequence>MTVYMKDYEVETKEGQVTYIDITKKVRYSIESSGISKGICIVTTNHTTCSIFFEEFTHDIDENGTDFLLLDMDECLQKIIPNHESSEIYRYPGDEHYHQVKSWKNHEQWLPNGDRSKLWNADAHIKSSIIGSSETFVVKNNELFVGITGYIYFVDFDRTRERKRKFTVTVIGE</sequence>
<comment type="similarity">
    <text evidence="1">Belongs to the UPF0047 family.</text>
</comment>
<dbReference type="GeneID" id="97031155"/>
<accession>A0A4R9C2C5</accession>
<reference evidence="2 3" key="1">
    <citation type="submission" date="2019-01" db="EMBL/GenBank/DDBJ databases">
        <title>Draft Genome Sequences of Helcococcus ovis Strains Isolated from the Uterus and Vagina of Dairy Cows with Metritis.</title>
        <authorList>
            <person name="Cunha F."/>
            <person name="Jeon S.J."/>
            <person name="Kutzer P."/>
            <person name="Galvao K.N."/>
        </authorList>
    </citation>
    <scope>NUCLEOTIDE SEQUENCE [LARGE SCALE GENOMIC DNA]</scope>
    <source>
        <strain evidence="2 3">KG-37</strain>
    </source>
</reference>
<evidence type="ECO:0000256" key="1">
    <source>
        <dbReference type="ARBA" id="ARBA00005534"/>
    </source>
</evidence>
<dbReference type="PANTHER" id="PTHR30615:SF8">
    <property type="entry name" value="UPF0047 PROTEIN C4A8.02C"/>
    <property type="match status" value="1"/>
</dbReference>
<dbReference type="SUPFAM" id="SSF111038">
    <property type="entry name" value="YjbQ-like"/>
    <property type="match status" value="1"/>
</dbReference>
<gene>
    <name evidence="2" type="ORF">EQF91_05255</name>
</gene>
<protein>
    <submittedName>
        <fullName evidence="2">YjbQ family protein</fullName>
    </submittedName>
</protein>
<dbReference type="EMBL" id="SCFR01000016">
    <property type="protein sequence ID" value="TFF65803.1"/>
    <property type="molecule type" value="Genomic_DNA"/>
</dbReference>
<dbReference type="OrthoDB" id="9801725at2"/>
<dbReference type="InterPro" id="IPR001602">
    <property type="entry name" value="UPF0047_YjbQ-like"/>
</dbReference>